<keyword evidence="2" id="KW-0678">Repressor</keyword>
<evidence type="ECO:0000313" key="13">
    <source>
        <dbReference type="EMBL" id="CAH0717579.1"/>
    </source>
</evidence>
<keyword evidence="7" id="KW-0804">Transcription</keyword>
<keyword evidence="3" id="KW-0479">Metal-binding</keyword>
<keyword evidence="4 9" id="KW-0863">Zinc-finger</keyword>
<dbReference type="Gene3D" id="1.20.120.1110">
    <property type="entry name" value="TAFH/NHR1 domain"/>
    <property type="match status" value="1"/>
</dbReference>
<feature type="compositionally biased region" description="Basic and acidic residues" evidence="10">
    <location>
        <begin position="1"/>
        <end position="44"/>
    </location>
</feature>
<dbReference type="SUPFAM" id="SSF144232">
    <property type="entry name" value="HIT/MYND zinc finger-like"/>
    <property type="match status" value="1"/>
</dbReference>
<dbReference type="GO" id="GO:0006351">
    <property type="term" value="P:DNA-templated transcription"/>
    <property type="evidence" value="ECO:0007669"/>
    <property type="project" value="InterPro"/>
</dbReference>
<organism evidence="13 14">
    <name type="scientific">Brenthis ino</name>
    <name type="common">lesser marbled fritillary</name>
    <dbReference type="NCBI Taxonomy" id="405034"/>
    <lineage>
        <taxon>Eukaryota</taxon>
        <taxon>Metazoa</taxon>
        <taxon>Ecdysozoa</taxon>
        <taxon>Arthropoda</taxon>
        <taxon>Hexapoda</taxon>
        <taxon>Insecta</taxon>
        <taxon>Pterygota</taxon>
        <taxon>Neoptera</taxon>
        <taxon>Endopterygota</taxon>
        <taxon>Lepidoptera</taxon>
        <taxon>Glossata</taxon>
        <taxon>Ditrysia</taxon>
        <taxon>Papilionoidea</taxon>
        <taxon>Nymphalidae</taxon>
        <taxon>Heliconiinae</taxon>
        <taxon>Argynnini</taxon>
        <taxon>Brenthis</taxon>
    </lineage>
</organism>
<dbReference type="AlphaFoldDB" id="A0A8J9Y3M2"/>
<evidence type="ECO:0000256" key="7">
    <source>
        <dbReference type="ARBA" id="ARBA00023163"/>
    </source>
</evidence>
<dbReference type="Gene3D" id="6.10.140.2220">
    <property type="match status" value="1"/>
</dbReference>
<evidence type="ECO:0000256" key="3">
    <source>
        <dbReference type="ARBA" id="ARBA00022723"/>
    </source>
</evidence>
<feature type="region of interest" description="Disordered" evidence="10">
    <location>
        <begin position="182"/>
        <end position="233"/>
    </location>
</feature>
<accession>A0A8J9Y3M2</accession>
<dbReference type="Pfam" id="PF01753">
    <property type="entry name" value="zf-MYND"/>
    <property type="match status" value="1"/>
</dbReference>
<dbReference type="PROSITE" id="PS50865">
    <property type="entry name" value="ZF_MYND_2"/>
    <property type="match status" value="1"/>
</dbReference>
<dbReference type="PRINTS" id="PR01875">
    <property type="entry name" value="ETOFAMILY"/>
</dbReference>
<dbReference type="InterPro" id="IPR013289">
    <property type="entry name" value="CBFA2T1/2/3"/>
</dbReference>
<dbReference type="InterPro" id="IPR014896">
    <property type="entry name" value="NHR2"/>
</dbReference>
<evidence type="ECO:0000256" key="1">
    <source>
        <dbReference type="ARBA" id="ARBA00004123"/>
    </source>
</evidence>
<reference evidence="13" key="1">
    <citation type="submission" date="2021-12" db="EMBL/GenBank/DDBJ databases">
        <authorList>
            <person name="Martin H S."/>
        </authorList>
    </citation>
    <scope>NUCLEOTIDE SEQUENCE</scope>
</reference>
<proteinExistence type="predicted"/>
<dbReference type="InterPro" id="IPR037249">
    <property type="entry name" value="TAFH/NHR1_dom_sf"/>
</dbReference>
<feature type="non-terminal residue" evidence="13">
    <location>
        <position position="557"/>
    </location>
</feature>
<dbReference type="Gene3D" id="6.10.250.230">
    <property type="match status" value="1"/>
</dbReference>
<dbReference type="GO" id="GO:0003714">
    <property type="term" value="F:transcription corepressor activity"/>
    <property type="evidence" value="ECO:0007669"/>
    <property type="project" value="InterPro"/>
</dbReference>
<name>A0A8J9Y3M2_9NEOP</name>
<dbReference type="InterPro" id="IPR003894">
    <property type="entry name" value="TAFH_NHR1"/>
</dbReference>
<evidence type="ECO:0000259" key="11">
    <source>
        <dbReference type="PROSITE" id="PS50865"/>
    </source>
</evidence>
<dbReference type="OrthoDB" id="2951111at2759"/>
<keyword evidence="5" id="KW-0862">Zinc</keyword>
<keyword evidence="8" id="KW-0539">Nucleus</keyword>
<dbReference type="Pfam" id="PF07531">
    <property type="entry name" value="TAFH"/>
    <property type="match status" value="1"/>
</dbReference>
<evidence type="ECO:0000256" key="10">
    <source>
        <dbReference type="SAM" id="MobiDB-lite"/>
    </source>
</evidence>
<dbReference type="GO" id="GO:0005634">
    <property type="term" value="C:nucleus"/>
    <property type="evidence" value="ECO:0007669"/>
    <property type="project" value="UniProtKB-SubCell"/>
</dbReference>
<protein>
    <submittedName>
        <fullName evidence="13">Uncharacterized protein</fullName>
    </submittedName>
</protein>
<evidence type="ECO:0000256" key="8">
    <source>
        <dbReference type="ARBA" id="ARBA00023242"/>
    </source>
</evidence>
<dbReference type="SUPFAM" id="SSF158553">
    <property type="entry name" value="TAFH domain-like"/>
    <property type="match status" value="1"/>
</dbReference>
<dbReference type="PROSITE" id="PS51119">
    <property type="entry name" value="TAFH"/>
    <property type="match status" value="1"/>
</dbReference>
<dbReference type="PANTHER" id="PTHR10379">
    <property type="entry name" value="MTG8 ETO EIGHT TWENTY ONE PROTEIN"/>
    <property type="match status" value="1"/>
</dbReference>
<dbReference type="PANTHER" id="PTHR10379:SF14">
    <property type="entry name" value="NERVY, ISOFORM D"/>
    <property type="match status" value="1"/>
</dbReference>
<dbReference type="InterPro" id="IPR002893">
    <property type="entry name" value="Znf_MYND"/>
</dbReference>
<evidence type="ECO:0000256" key="6">
    <source>
        <dbReference type="ARBA" id="ARBA00023015"/>
    </source>
</evidence>
<dbReference type="EMBL" id="OV170232">
    <property type="protein sequence ID" value="CAH0717579.1"/>
    <property type="molecule type" value="Genomic_DNA"/>
</dbReference>
<evidence type="ECO:0000256" key="4">
    <source>
        <dbReference type="ARBA" id="ARBA00022771"/>
    </source>
</evidence>
<comment type="subcellular location">
    <subcellularLocation>
        <location evidence="1">Nucleus</location>
    </subcellularLocation>
</comment>
<keyword evidence="6" id="KW-0805">Transcription regulation</keyword>
<feature type="region of interest" description="Disordered" evidence="10">
    <location>
        <begin position="1"/>
        <end position="79"/>
    </location>
</feature>
<dbReference type="SMART" id="SM00549">
    <property type="entry name" value="TAFH"/>
    <property type="match status" value="1"/>
</dbReference>
<evidence type="ECO:0000313" key="14">
    <source>
        <dbReference type="Proteomes" id="UP000838878"/>
    </source>
</evidence>
<keyword evidence="14" id="KW-1185">Reference proteome</keyword>
<evidence type="ECO:0000259" key="12">
    <source>
        <dbReference type="PROSITE" id="PS51119"/>
    </source>
</evidence>
<dbReference type="GO" id="GO:0008270">
    <property type="term" value="F:zinc ion binding"/>
    <property type="evidence" value="ECO:0007669"/>
    <property type="project" value="UniProtKB-KW"/>
</dbReference>
<feature type="compositionally biased region" description="Low complexity" evidence="10">
    <location>
        <begin position="55"/>
        <end position="70"/>
    </location>
</feature>
<evidence type="ECO:0000256" key="5">
    <source>
        <dbReference type="ARBA" id="ARBA00022833"/>
    </source>
</evidence>
<sequence>MKPMEAKVKEEVPDKEYNQPSTTERRKSTTSGKERRSPEQEEARSSPTPNPPSPQNNGTTATLSSTESLSPPLPEGSRSAPALQRLRRFLSALQQFASDIGTETGDRVRQLIFNLVAGVMNIEDFQTGVQECTNYPLRASVPGFLRALLPLAQRDLHARARRVKQTPLQYIRSHEHLILESGGDSSDIFAPQQTAGNETATKRRASDPFYDTQTNGSHDDYPPHAKRPSLFNPSPFYPLPSNASLFDYNPYHGYHNAQDGGFERRDGGITVRDVSSMNAPFTEPRPAGLLKSDDEWKNINTMLNCILSMVEKTKRALAILQQRGIEPTESNDIKRAASEIMAAAVRQTEERVAEVRRRAEDAVNQVKRQALLELQRAVGAAETKALELLAAERGKMDRIVERRHSPPPGRDLSPSASGQQNCCWNCGRKAAETCSGCGAARYCGALCQHKDWENHHQVCSGRDQKPTALLRTSPPTTQTTTKPLPRSTTPITTPATDNRLSLTPINSERLIASERLITNDNRLSITTLNQDRNVASNPDRIALSTLTTQGLMAISKK</sequence>
<evidence type="ECO:0000256" key="2">
    <source>
        <dbReference type="ARBA" id="ARBA00022491"/>
    </source>
</evidence>
<feature type="region of interest" description="Disordered" evidence="10">
    <location>
        <begin position="465"/>
        <end position="499"/>
    </location>
</feature>
<dbReference type="Proteomes" id="UP000838878">
    <property type="component" value="Chromosome 12"/>
</dbReference>
<feature type="compositionally biased region" description="Low complexity" evidence="10">
    <location>
        <begin position="470"/>
        <end position="490"/>
    </location>
</feature>
<gene>
    <name evidence="13" type="ORF">BINO364_LOCUS4171</name>
</gene>
<feature type="domain" description="TAFH" evidence="12">
    <location>
        <begin position="80"/>
        <end position="175"/>
    </location>
</feature>
<dbReference type="Pfam" id="PF08788">
    <property type="entry name" value="NHR2"/>
    <property type="match status" value="1"/>
</dbReference>
<evidence type="ECO:0000256" key="9">
    <source>
        <dbReference type="PROSITE-ProRule" id="PRU00134"/>
    </source>
</evidence>
<feature type="domain" description="MYND-type" evidence="11">
    <location>
        <begin position="423"/>
        <end position="459"/>
    </location>
</feature>